<evidence type="ECO:0000256" key="2">
    <source>
        <dbReference type="ARBA" id="ARBA00010617"/>
    </source>
</evidence>
<comment type="caution">
    <text evidence="10">The sequence shown here is derived from an EMBL/GenBank/DDBJ whole genome shotgun (WGS) entry which is preliminary data.</text>
</comment>
<dbReference type="PANTHER" id="PTHR24286">
    <property type="entry name" value="CYTOCHROME P450 26"/>
    <property type="match status" value="1"/>
</dbReference>
<keyword evidence="7 9" id="KW-0503">Monooxygenase</keyword>
<dbReference type="GO" id="GO:0020037">
    <property type="term" value="F:heme binding"/>
    <property type="evidence" value="ECO:0007669"/>
    <property type="project" value="InterPro"/>
</dbReference>
<organism evidence="10 11">
    <name type="scientific">Arenicella chitinivorans</name>
    <dbReference type="NCBI Taxonomy" id="1329800"/>
    <lineage>
        <taxon>Bacteria</taxon>
        <taxon>Pseudomonadati</taxon>
        <taxon>Pseudomonadota</taxon>
        <taxon>Gammaproteobacteria</taxon>
        <taxon>Arenicellales</taxon>
        <taxon>Arenicellaceae</taxon>
        <taxon>Arenicella</taxon>
    </lineage>
</organism>
<dbReference type="InterPro" id="IPR002403">
    <property type="entry name" value="Cyt_P450_E_grp-IV"/>
</dbReference>
<dbReference type="GO" id="GO:0005506">
    <property type="term" value="F:iron ion binding"/>
    <property type="evidence" value="ECO:0007669"/>
    <property type="project" value="InterPro"/>
</dbReference>
<name>A0A918VHQ8_9GAMM</name>
<dbReference type="GO" id="GO:0016705">
    <property type="term" value="F:oxidoreductase activity, acting on paired donors, with incorporation or reduction of molecular oxygen"/>
    <property type="evidence" value="ECO:0007669"/>
    <property type="project" value="InterPro"/>
</dbReference>
<keyword evidence="5 9" id="KW-0560">Oxidoreductase</keyword>
<dbReference type="EMBL" id="BMXA01000001">
    <property type="protein sequence ID" value="GGZ97096.1"/>
    <property type="molecule type" value="Genomic_DNA"/>
</dbReference>
<evidence type="ECO:0000256" key="6">
    <source>
        <dbReference type="ARBA" id="ARBA00023004"/>
    </source>
</evidence>
<proteinExistence type="inferred from homology"/>
<evidence type="ECO:0000256" key="7">
    <source>
        <dbReference type="ARBA" id="ARBA00023033"/>
    </source>
</evidence>
<dbReference type="Proteomes" id="UP000614811">
    <property type="component" value="Unassembled WGS sequence"/>
</dbReference>
<keyword evidence="11" id="KW-1185">Reference proteome</keyword>
<dbReference type="PRINTS" id="PR00385">
    <property type="entry name" value="P450"/>
</dbReference>
<dbReference type="SUPFAM" id="SSF48264">
    <property type="entry name" value="Cytochrome P450"/>
    <property type="match status" value="1"/>
</dbReference>
<dbReference type="AlphaFoldDB" id="A0A918VHQ8"/>
<reference evidence="10" key="1">
    <citation type="journal article" date="2014" name="Int. J. Syst. Evol. Microbiol.">
        <title>Complete genome sequence of Corynebacterium casei LMG S-19264T (=DSM 44701T), isolated from a smear-ripened cheese.</title>
        <authorList>
            <consortium name="US DOE Joint Genome Institute (JGI-PGF)"/>
            <person name="Walter F."/>
            <person name="Albersmeier A."/>
            <person name="Kalinowski J."/>
            <person name="Ruckert C."/>
        </authorList>
    </citation>
    <scope>NUCLEOTIDE SEQUENCE</scope>
    <source>
        <strain evidence="10">KCTC 12711</strain>
    </source>
</reference>
<evidence type="ECO:0000256" key="5">
    <source>
        <dbReference type="ARBA" id="ARBA00023002"/>
    </source>
</evidence>
<comment type="similarity">
    <text evidence="2 9">Belongs to the cytochrome P450 family.</text>
</comment>
<evidence type="ECO:0000313" key="10">
    <source>
        <dbReference type="EMBL" id="GGZ97096.1"/>
    </source>
</evidence>
<dbReference type="PANTHER" id="PTHR24286:SF24">
    <property type="entry name" value="LANOSTEROL 14-ALPHA DEMETHYLASE"/>
    <property type="match status" value="1"/>
</dbReference>
<dbReference type="InterPro" id="IPR001128">
    <property type="entry name" value="Cyt_P450"/>
</dbReference>
<keyword evidence="3 8" id="KW-0349">Heme</keyword>
<feature type="binding site" description="axial binding residue" evidence="8">
    <location>
        <position position="386"/>
    </location>
    <ligand>
        <name>heme</name>
        <dbReference type="ChEBI" id="CHEBI:30413"/>
    </ligand>
    <ligandPart>
        <name>Fe</name>
        <dbReference type="ChEBI" id="CHEBI:18248"/>
    </ligandPart>
</feature>
<dbReference type="GO" id="GO:0016125">
    <property type="term" value="P:sterol metabolic process"/>
    <property type="evidence" value="ECO:0007669"/>
    <property type="project" value="TreeGrafter"/>
</dbReference>
<dbReference type="RefSeq" id="WP_189398116.1">
    <property type="nucleotide sequence ID" value="NZ_BMXA01000001.1"/>
</dbReference>
<sequence>MTAPLRAIPGENGLPVVGHTLQFIRNCNALFQEMHGKYGPVYFNRYLSTRAVHLMTPAGNEFVLLDRDKNFSSRRAWNKSLRHLFPNGLMLRDGDEHRQHRRLMGAPFKASALKGYVEDMNPSIASTVTGWGLQRDFRFYRAIKELTLDLAANIFVGQSLNRESQRVNRAFVDLVEASMVVVRYPVLGNKYQRGLEGRAYLVDYFGSRIAAKQQSKDTDMFAEICRAQDDDGNGFSHQDTIDHIIFLMMAAHDTTTSALSSVCFALAKNPEWQQRIRNEAQAFGSAQLDYDQMPEFESAELVFKEALRLYPPLPVIPRQALQDCEFEGFQILRGDQVFVSPYWTHRTPEIWSNPEQFDPERFNSERAEDRIHKHAWIPFGGGAHKCLGLRFADFQVKLVLFHLLRHYEISVKPGYEMPYQPAPIGKPIDLLPLQLKPIHPGRAAA</sequence>
<evidence type="ECO:0000256" key="1">
    <source>
        <dbReference type="ARBA" id="ARBA00001971"/>
    </source>
</evidence>
<dbReference type="InterPro" id="IPR036396">
    <property type="entry name" value="Cyt_P450_sf"/>
</dbReference>
<dbReference type="PROSITE" id="PS00086">
    <property type="entry name" value="CYTOCHROME_P450"/>
    <property type="match status" value="1"/>
</dbReference>
<evidence type="ECO:0000256" key="9">
    <source>
        <dbReference type="RuleBase" id="RU000461"/>
    </source>
</evidence>
<evidence type="ECO:0000256" key="4">
    <source>
        <dbReference type="ARBA" id="ARBA00022723"/>
    </source>
</evidence>
<dbReference type="Pfam" id="PF00067">
    <property type="entry name" value="p450"/>
    <property type="match status" value="1"/>
</dbReference>
<accession>A0A918VHQ8</accession>
<comment type="cofactor">
    <cofactor evidence="1 8">
        <name>heme</name>
        <dbReference type="ChEBI" id="CHEBI:30413"/>
    </cofactor>
</comment>
<keyword evidence="6 8" id="KW-0408">Iron</keyword>
<gene>
    <name evidence="10" type="ORF">GCM10008090_01710</name>
</gene>
<evidence type="ECO:0000256" key="8">
    <source>
        <dbReference type="PIRSR" id="PIRSR602403-1"/>
    </source>
</evidence>
<evidence type="ECO:0000313" key="11">
    <source>
        <dbReference type="Proteomes" id="UP000614811"/>
    </source>
</evidence>
<evidence type="ECO:0000256" key="3">
    <source>
        <dbReference type="ARBA" id="ARBA00022617"/>
    </source>
</evidence>
<protein>
    <submittedName>
        <fullName evidence="10">Cytochrome P450</fullName>
    </submittedName>
</protein>
<keyword evidence="4 8" id="KW-0479">Metal-binding</keyword>
<dbReference type="InterPro" id="IPR017972">
    <property type="entry name" value="Cyt_P450_CS"/>
</dbReference>
<dbReference type="Gene3D" id="1.10.630.10">
    <property type="entry name" value="Cytochrome P450"/>
    <property type="match status" value="1"/>
</dbReference>
<dbReference type="GO" id="GO:0004497">
    <property type="term" value="F:monooxygenase activity"/>
    <property type="evidence" value="ECO:0007669"/>
    <property type="project" value="UniProtKB-KW"/>
</dbReference>
<reference evidence="10" key="2">
    <citation type="submission" date="2020-09" db="EMBL/GenBank/DDBJ databases">
        <authorList>
            <person name="Sun Q."/>
            <person name="Kim S."/>
        </authorList>
    </citation>
    <scope>NUCLEOTIDE SEQUENCE</scope>
    <source>
        <strain evidence="10">KCTC 12711</strain>
    </source>
</reference>
<dbReference type="PRINTS" id="PR00465">
    <property type="entry name" value="EP450IV"/>
</dbReference>